<dbReference type="EMBL" id="AWVK01000030">
    <property type="protein sequence ID" value="ERK44557.1"/>
    <property type="molecule type" value="Genomic_DNA"/>
</dbReference>
<dbReference type="GeneID" id="93339493"/>
<dbReference type="CDD" id="cd01392">
    <property type="entry name" value="HTH_LacI"/>
    <property type="match status" value="1"/>
</dbReference>
<name>U2R1L1_LEVBR</name>
<dbReference type="Pfam" id="PF00356">
    <property type="entry name" value="LacI"/>
    <property type="match status" value="1"/>
</dbReference>
<dbReference type="InterPro" id="IPR010982">
    <property type="entry name" value="Lambda_DNA-bd_dom_sf"/>
</dbReference>
<evidence type="ECO:0000259" key="1">
    <source>
        <dbReference type="PROSITE" id="PS50932"/>
    </source>
</evidence>
<dbReference type="Gene3D" id="1.10.260.40">
    <property type="entry name" value="lambda repressor-like DNA-binding domains"/>
    <property type="match status" value="1"/>
</dbReference>
<dbReference type="SUPFAM" id="SSF47413">
    <property type="entry name" value="lambda repressor-like DNA-binding domains"/>
    <property type="match status" value="1"/>
</dbReference>
<dbReference type="InterPro" id="IPR000843">
    <property type="entry name" value="HTH_LacI"/>
</dbReference>
<proteinExistence type="predicted"/>
<evidence type="ECO:0000313" key="3">
    <source>
        <dbReference type="Proteomes" id="UP000016644"/>
    </source>
</evidence>
<evidence type="ECO:0000313" key="2">
    <source>
        <dbReference type="EMBL" id="ERK44557.1"/>
    </source>
</evidence>
<dbReference type="GO" id="GO:0006355">
    <property type="term" value="P:regulation of DNA-templated transcription"/>
    <property type="evidence" value="ECO:0007669"/>
    <property type="project" value="InterPro"/>
</dbReference>
<comment type="caution">
    <text evidence="2">The sequence shown here is derived from an EMBL/GenBank/DDBJ whole genome shotgun (WGS) entry which is preliminary data.</text>
</comment>
<sequence length="41" mass="4335">MATIRDVARLAGYSPATVSRVLNQSGYVSSAAQAKIRAIIQ</sequence>
<protein>
    <submittedName>
        <fullName evidence="2">Transcriptional regulator, LacI family</fullName>
    </submittedName>
</protein>
<dbReference type="GO" id="GO:0003677">
    <property type="term" value="F:DNA binding"/>
    <property type="evidence" value="ECO:0007669"/>
    <property type="project" value="InterPro"/>
</dbReference>
<reference evidence="2 3" key="1">
    <citation type="submission" date="2013-06" db="EMBL/GenBank/DDBJ databases">
        <authorList>
            <person name="Weinstock G."/>
            <person name="Sodergren E."/>
            <person name="Lobos E.A."/>
            <person name="Fulton L."/>
            <person name="Fulton R."/>
            <person name="Courtney L."/>
            <person name="Fronick C."/>
            <person name="O'Laughlin M."/>
            <person name="Godfrey J."/>
            <person name="Wilson R.M."/>
            <person name="Miner T."/>
            <person name="Farmer C."/>
            <person name="Delehaunty K."/>
            <person name="Cordes M."/>
            <person name="Minx P."/>
            <person name="Tomlinson C."/>
            <person name="Chen J."/>
            <person name="Wollam A."/>
            <person name="Pepin K.H."/>
            <person name="Bhonagiri V."/>
            <person name="Zhang X."/>
            <person name="Warren W."/>
            <person name="Mitreva M."/>
            <person name="Mardis E.R."/>
            <person name="Wilson R.K."/>
        </authorList>
    </citation>
    <scope>NUCLEOTIDE SEQUENCE [LARGE SCALE GENOMIC DNA]</scope>
    <source>
        <strain evidence="2 3">ATCC 14869</strain>
    </source>
</reference>
<dbReference type="AlphaFoldDB" id="U2R1L1"/>
<dbReference type="Proteomes" id="UP000016644">
    <property type="component" value="Unassembled WGS sequence"/>
</dbReference>
<dbReference type="PRINTS" id="PR00036">
    <property type="entry name" value="HTHLACI"/>
</dbReference>
<dbReference type="HOGENOM" id="CLU_037628_16_2_9"/>
<dbReference type="SMART" id="SM00354">
    <property type="entry name" value="HTH_LACI"/>
    <property type="match status" value="1"/>
</dbReference>
<organism evidence="2 3">
    <name type="scientific">Levilactobacillus brevis ATCC 14869 = DSM 20054</name>
    <dbReference type="NCBI Taxonomy" id="649758"/>
    <lineage>
        <taxon>Bacteria</taxon>
        <taxon>Bacillati</taxon>
        <taxon>Bacillota</taxon>
        <taxon>Bacilli</taxon>
        <taxon>Lactobacillales</taxon>
        <taxon>Lactobacillaceae</taxon>
        <taxon>Levilactobacillus</taxon>
    </lineage>
</organism>
<dbReference type="PATRIC" id="fig|649758.3.peg.769"/>
<dbReference type="PROSITE" id="PS50932">
    <property type="entry name" value="HTH_LACI_2"/>
    <property type="match status" value="1"/>
</dbReference>
<feature type="domain" description="HTH lacI-type" evidence="1">
    <location>
        <begin position="2"/>
        <end position="41"/>
    </location>
</feature>
<dbReference type="RefSeq" id="WP_021742330.1">
    <property type="nucleotide sequence ID" value="NZ_AZCP01000001.1"/>
</dbReference>
<gene>
    <name evidence="2" type="ORF">HMPREF0495_00861</name>
</gene>
<accession>U2R1L1</accession>